<dbReference type="EMBL" id="OV170226">
    <property type="protein sequence ID" value="CAH0726818.1"/>
    <property type="molecule type" value="Genomic_DNA"/>
</dbReference>
<evidence type="ECO:0000313" key="3">
    <source>
        <dbReference type="Proteomes" id="UP000838878"/>
    </source>
</evidence>
<accession>A0A8J9VPT8</accession>
<evidence type="ECO:0000313" key="2">
    <source>
        <dbReference type="EMBL" id="CAH0726818.1"/>
    </source>
</evidence>
<organism evidence="2 3">
    <name type="scientific">Brenthis ino</name>
    <name type="common">lesser marbled fritillary</name>
    <dbReference type="NCBI Taxonomy" id="405034"/>
    <lineage>
        <taxon>Eukaryota</taxon>
        <taxon>Metazoa</taxon>
        <taxon>Ecdysozoa</taxon>
        <taxon>Arthropoda</taxon>
        <taxon>Hexapoda</taxon>
        <taxon>Insecta</taxon>
        <taxon>Pterygota</taxon>
        <taxon>Neoptera</taxon>
        <taxon>Endopterygota</taxon>
        <taxon>Lepidoptera</taxon>
        <taxon>Glossata</taxon>
        <taxon>Ditrysia</taxon>
        <taxon>Papilionoidea</taxon>
        <taxon>Nymphalidae</taxon>
        <taxon>Heliconiinae</taxon>
        <taxon>Argynnini</taxon>
        <taxon>Brenthis</taxon>
    </lineage>
</organism>
<keyword evidence="3" id="KW-1185">Reference proteome</keyword>
<gene>
    <name evidence="2" type="ORF">BINO364_LOCUS12236</name>
</gene>
<feature type="non-terminal residue" evidence="2">
    <location>
        <position position="157"/>
    </location>
</feature>
<dbReference type="AlphaFoldDB" id="A0A8J9VPT8"/>
<feature type="chain" id="PRO_5035419579" evidence="1">
    <location>
        <begin position="20"/>
        <end position="157"/>
    </location>
</feature>
<proteinExistence type="predicted"/>
<reference evidence="2" key="1">
    <citation type="submission" date="2021-12" db="EMBL/GenBank/DDBJ databases">
        <authorList>
            <person name="Martin H S."/>
        </authorList>
    </citation>
    <scope>NUCLEOTIDE SEQUENCE</scope>
</reference>
<keyword evidence="1" id="KW-0732">Signal</keyword>
<feature type="signal peptide" evidence="1">
    <location>
        <begin position="1"/>
        <end position="19"/>
    </location>
</feature>
<dbReference type="Proteomes" id="UP000838878">
    <property type="component" value="Chromosome 6"/>
</dbReference>
<evidence type="ECO:0000256" key="1">
    <source>
        <dbReference type="SAM" id="SignalP"/>
    </source>
</evidence>
<dbReference type="OrthoDB" id="7377407at2759"/>
<protein>
    <submittedName>
        <fullName evidence="2">Uncharacterized protein</fullName>
    </submittedName>
</protein>
<name>A0A8J9VPT8_9NEOP</name>
<sequence>MSKNFMILLLIVHIYEVTNLPNHFKRSSKDIIPLNSIHEPIEHNSIPSNRKKKGSLSLQIQHPIYLSNLHVIPLSNVQHVHENLSQNNNKVLTFHNLVPVHDLTVIPLHRVSEPMISYRLSNDEENRQIVVFVKVLKSWLISNRNCLELQEELTQKK</sequence>